<gene>
    <name evidence="1" type="ORF">MB27_22250</name>
</gene>
<accession>A0A0A6X606</accession>
<dbReference type="InterPro" id="IPR014937">
    <property type="entry name" value="DUF1810"/>
</dbReference>
<dbReference type="PIRSF" id="PIRSF008546">
    <property type="entry name" value="UCP008546"/>
    <property type="match status" value="1"/>
</dbReference>
<dbReference type="AlphaFoldDB" id="A0A0A6X606"/>
<dbReference type="Gene3D" id="1.25.40.380">
    <property type="entry name" value="Protein of unknown function DUF1810"/>
    <property type="match status" value="1"/>
</dbReference>
<dbReference type="OrthoDB" id="9801870at2"/>
<dbReference type="Pfam" id="PF08837">
    <property type="entry name" value="DUF1810"/>
    <property type="match status" value="1"/>
</dbReference>
<dbReference type="SUPFAM" id="SSF140736">
    <property type="entry name" value="Rv1873-like"/>
    <property type="match status" value="1"/>
</dbReference>
<comment type="caution">
    <text evidence="1">The sequence shown here is derived from an EMBL/GenBank/DDBJ whole genome shotgun (WGS) entry which is preliminary data.</text>
</comment>
<name>A0A0A6X606_ACTUT</name>
<organism evidence="1 2">
    <name type="scientific">Actinoplanes utahensis</name>
    <dbReference type="NCBI Taxonomy" id="1869"/>
    <lineage>
        <taxon>Bacteria</taxon>
        <taxon>Bacillati</taxon>
        <taxon>Actinomycetota</taxon>
        <taxon>Actinomycetes</taxon>
        <taxon>Micromonosporales</taxon>
        <taxon>Micromonosporaceae</taxon>
        <taxon>Actinoplanes</taxon>
    </lineage>
</organism>
<sequence>MPAADALERFVSAQAGVYETALAEIRDGAKRTHWMWFVFPQLRGLGSSPTAQHYAISDLAEARAYRSHPLLGPRLVESATAVADSAARTAERLFGYPDDLKLRSSMTLFHRAAPDDPVFQQVLDKYFDGEPDPRTDELLDR</sequence>
<dbReference type="eggNOG" id="COG5579">
    <property type="taxonomic scope" value="Bacteria"/>
</dbReference>
<reference evidence="1 2" key="1">
    <citation type="submission" date="2014-10" db="EMBL/GenBank/DDBJ databases">
        <title>Draft genome sequence of Actinoplanes utahensis NRRL 12052.</title>
        <authorList>
            <person name="Velasco-Bucheli B."/>
            <person name="del Cerro C."/>
            <person name="Hormigo D."/>
            <person name="Garcia J.L."/>
            <person name="Acebal C."/>
            <person name="Arroyo M."/>
            <person name="de la Mata I."/>
        </authorList>
    </citation>
    <scope>NUCLEOTIDE SEQUENCE [LARGE SCALE GENOMIC DNA]</scope>
    <source>
        <strain evidence="1 2">NRRL 12052</strain>
    </source>
</reference>
<dbReference type="EMBL" id="JRTT01000026">
    <property type="protein sequence ID" value="KHD75547.1"/>
    <property type="molecule type" value="Genomic_DNA"/>
</dbReference>
<protein>
    <submittedName>
        <fullName evidence="1">Calpastatin</fullName>
    </submittedName>
</protein>
<keyword evidence="2" id="KW-1185">Reference proteome</keyword>
<dbReference type="InterPro" id="IPR036287">
    <property type="entry name" value="Rv1873-like_sf"/>
</dbReference>
<dbReference type="RefSeq" id="WP_043527246.1">
    <property type="nucleotide sequence ID" value="NZ_BAABKU010000027.1"/>
</dbReference>
<evidence type="ECO:0000313" key="1">
    <source>
        <dbReference type="EMBL" id="KHD75547.1"/>
    </source>
</evidence>
<evidence type="ECO:0000313" key="2">
    <source>
        <dbReference type="Proteomes" id="UP000054537"/>
    </source>
</evidence>
<dbReference type="Proteomes" id="UP000054537">
    <property type="component" value="Unassembled WGS sequence"/>
</dbReference>
<proteinExistence type="predicted"/>